<gene>
    <name evidence="2" type="ORF">V1264_007132</name>
</gene>
<name>A0AAN9AUT6_9CAEN</name>
<dbReference type="AlphaFoldDB" id="A0AAN9AUT6"/>
<keyword evidence="1" id="KW-0812">Transmembrane</keyword>
<dbReference type="Proteomes" id="UP001374579">
    <property type="component" value="Unassembled WGS sequence"/>
</dbReference>
<feature type="transmembrane region" description="Helical" evidence="1">
    <location>
        <begin position="23"/>
        <end position="45"/>
    </location>
</feature>
<accession>A0AAN9AUT6</accession>
<dbReference type="EMBL" id="JBAMIC010000019">
    <property type="protein sequence ID" value="KAK7093366.1"/>
    <property type="molecule type" value="Genomic_DNA"/>
</dbReference>
<comment type="caution">
    <text evidence="2">The sequence shown here is derived from an EMBL/GenBank/DDBJ whole genome shotgun (WGS) entry which is preliminary data.</text>
</comment>
<evidence type="ECO:0000256" key="1">
    <source>
        <dbReference type="SAM" id="Phobius"/>
    </source>
</evidence>
<protein>
    <submittedName>
        <fullName evidence="2">Uncharacterized protein</fullName>
    </submittedName>
</protein>
<sequence>MSVLVGFRGGGRKVRKCVRAHKLPLLCCSFGFFWCGLAVVMIYLYMRMVISEIEKGDKPFKPVEEPKRCEYCFL</sequence>
<organism evidence="2 3">
    <name type="scientific">Littorina saxatilis</name>
    <dbReference type="NCBI Taxonomy" id="31220"/>
    <lineage>
        <taxon>Eukaryota</taxon>
        <taxon>Metazoa</taxon>
        <taxon>Spiralia</taxon>
        <taxon>Lophotrochozoa</taxon>
        <taxon>Mollusca</taxon>
        <taxon>Gastropoda</taxon>
        <taxon>Caenogastropoda</taxon>
        <taxon>Littorinimorpha</taxon>
        <taxon>Littorinoidea</taxon>
        <taxon>Littorinidae</taxon>
        <taxon>Littorina</taxon>
    </lineage>
</organism>
<reference evidence="2 3" key="1">
    <citation type="submission" date="2024-02" db="EMBL/GenBank/DDBJ databases">
        <title>Chromosome-scale genome assembly of the rough periwinkle Littorina saxatilis.</title>
        <authorList>
            <person name="De Jode A."/>
            <person name="Faria R."/>
            <person name="Formenti G."/>
            <person name="Sims Y."/>
            <person name="Smith T.P."/>
            <person name="Tracey A."/>
            <person name="Wood J.M.D."/>
            <person name="Zagrodzka Z.B."/>
            <person name="Johannesson K."/>
            <person name="Butlin R.K."/>
            <person name="Leder E.H."/>
        </authorList>
    </citation>
    <scope>NUCLEOTIDE SEQUENCE [LARGE SCALE GENOMIC DNA]</scope>
    <source>
        <strain evidence="2">Snail1</strain>
        <tissue evidence="2">Muscle</tissue>
    </source>
</reference>
<keyword evidence="3" id="KW-1185">Reference proteome</keyword>
<keyword evidence="1" id="KW-1133">Transmembrane helix</keyword>
<evidence type="ECO:0000313" key="3">
    <source>
        <dbReference type="Proteomes" id="UP001374579"/>
    </source>
</evidence>
<keyword evidence="1" id="KW-0472">Membrane</keyword>
<proteinExistence type="predicted"/>
<evidence type="ECO:0000313" key="2">
    <source>
        <dbReference type="EMBL" id="KAK7093366.1"/>
    </source>
</evidence>